<name>A0AAX1M5U6_GLAPU</name>
<dbReference type="EMBL" id="CP071491">
    <property type="protein sequence ID" value="QSX17436.1"/>
    <property type="molecule type" value="Genomic_DNA"/>
</dbReference>
<evidence type="ECO:0000313" key="3">
    <source>
        <dbReference type="Proteomes" id="UP000662736"/>
    </source>
</evidence>
<feature type="region of interest" description="Disordered" evidence="1">
    <location>
        <begin position="127"/>
        <end position="157"/>
    </location>
</feature>
<organism evidence="2 3">
    <name type="scientific">Glaesserella parasuis</name>
    <name type="common">Haemophilus parasuis</name>
    <dbReference type="NCBI Taxonomy" id="738"/>
    <lineage>
        <taxon>Bacteria</taxon>
        <taxon>Pseudomonadati</taxon>
        <taxon>Pseudomonadota</taxon>
        <taxon>Gammaproteobacteria</taxon>
        <taxon>Pasteurellales</taxon>
        <taxon>Pasteurellaceae</taxon>
        <taxon>Glaesserella</taxon>
    </lineage>
</organism>
<reference evidence="2" key="1">
    <citation type="submission" date="2021-03" db="EMBL/GenBank/DDBJ databases">
        <title>Characterization of a novel Integrative Conjugative Element in Glaesserella parasuis.</title>
        <authorList>
            <person name="Hu G."/>
            <person name="Sun H."/>
        </authorList>
    </citation>
    <scope>NUCLEOTIDE SEQUENCE</scope>
    <source>
        <strain evidence="2">GHP1807</strain>
    </source>
</reference>
<evidence type="ECO:0000313" key="2">
    <source>
        <dbReference type="EMBL" id="QSX17436.1"/>
    </source>
</evidence>
<evidence type="ECO:0000256" key="1">
    <source>
        <dbReference type="SAM" id="MobiDB-lite"/>
    </source>
</evidence>
<protein>
    <submittedName>
        <fullName evidence="2">Uncharacterized protein</fullName>
    </submittedName>
</protein>
<proteinExistence type="predicted"/>
<accession>A0AAX1M5U6</accession>
<feature type="compositionally biased region" description="Low complexity" evidence="1">
    <location>
        <begin position="130"/>
        <end position="143"/>
    </location>
</feature>
<dbReference type="AlphaFoldDB" id="A0AAX1M5U6"/>
<dbReference type="Proteomes" id="UP000662736">
    <property type="component" value="Chromosome"/>
</dbReference>
<sequence>MSKAILTIVKGNKTESIALQQRKTVIQKTEAAARYRIVDENGMLIEPIEVEQIGDNLVFSTSANEEPLLVLEEYNAYYSVENLATVVENSVSVTGNIAASSLSAVQLTAISLGTVATTIGAINSYNHSKTSNTPRTEENTTPNIKPSVPKVKPVETG</sequence>
<dbReference type="RefSeq" id="WP_203399166.1">
    <property type="nucleotide sequence ID" value="NZ_CP069308.1"/>
</dbReference>
<gene>
    <name evidence="2" type="ORF">J1G54_02485</name>
</gene>